<dbReference type="GO" id="GO:0003824">
    <property type="term" value="F:catalytic activity"/>
    <property type="evidence" value="ECO:0007669"/>
    <property type="project" value="InterPro"/>
</dbReference>
<dbReference type="InterPro" id="IPR016167">
    <property type="entry name" value="FAD-bd_PCMH_sub1"/>
</dbReference>
<evidence type="ECO:0000256" key="4">
    <source>
        <dbReference type="ARBA" id="ARBA00022827"/>
    </source>
</evidence>
<evidence type="ECO:0000259" key="5">
    <source>
        <dbReference type="PROSITE" id="PS51387"/>
    </source>
</evidence>
<dbReference type="FunFam" id="1.10.45.10:FF:000001">
    <property type="entry name" value="D-lactate dehydrogenase mitochondrial"/>
    <property type="match status" value="1"/>
</dbReference>
<comment type="similarity">
    <text evidence="2">Belongs to the FAD-binding oxidoreductase/transferase type 4 family.</text>
</comment>
<dbReference type="AlphaFoldDB" id="A0A255XVJ4"/>
<accession>A0A255XVJ4</accession>
<dbReference type="EMBL" id="NOXS01000025">
    <property type="protein sequence ID" value="OYQ20921.1"/>
    <property type="molecule type" value="Genomic_DNA"/>
</dbReference>
<keyword evidence="7" id="KW-1185">Reference proteome</keyword>
<dbReference type="Pfam" id="PF02913">
    <property type="entry name" value="FAD-oxidase_C"/>
    <property type="match status" value="1"/>
</dbReference>
<dbReference type="OrthoDB" id="9815648at2"/>
<dbReference type="InterPro" id="IPR016171">
    <property type="entry name" value="Vanillyl_alc_oxidase_C-sub2"/>
</dbReference>
<dbReference type="RefSeq" id="WP_094407504.1">
    <property type="nucleotide sequence ID" value="NZ_BMJZ01000007.1"/>
</dbReference>
<proteinExistence type="inferred from homology"/>
<dbReference type="InterPro" id="IPR051264">
    <property type="entry name" value="FAD-oxidored/transferase_4"/>
</dbReference>
<evidence type="ECO:0000313" key="7">
    <source>
        <dbReference type="Proteomes" id="UP000216361"/>
    </source>
</evidence>
<sequence length="470" mass="49985">MPTEALIARLTDLLGPKGVVTDPALVEPHLVEWRGLYRGSASVVVKPATTEEVAAVVKLCAETRTPIVPQGGNTGLVGGAVAEAGTVILSLARMNRVRAIDKAAYTLTVEAGVVLADVQKAAEEADRLFPLSLAAEGSCQIGGNLSTNAGGTAVLRYGNSRDLVLGIEAVLPNGEIYNGLHGLRKDNTGYDLRHLLIGAEGTLGIITAAVLKLFPRPRDIATALVAVADPQGAIDTLALLRERSGDTVTMFELMSRFSIETVLRHVPGTSDPLETESAWYALIELSSPRAGGDLQNALEEGLGEAMENGWVVDAAIAQNDTQRAAFRRIREEISDAQKHEGGSIKHDVSVPLASVPVFLARADAAIEKLIPGTRPCSFGHAGDGNLHYNLSQPVGADREAFLQQWEAANRVVHDIVQELGGSFSAEHGIGKLKVHELEHYKSPAALEAMRQIKRALDPYTIMNPGKVIAL</sequence>
<dbReference type="Gene3D" id="3.30.70.2740">
    <property type="match status" value="1"/>
</dbReference>
<evidence type="ECO:0000256" key="2">
    <source>
        <dbReference type="ARBA" id="ARBA00008000"/>
    </source>
</evidence>
<dbReference type="InterPro" id="IPR016164">
    <property type="entry name" value="FAD-linked_Oxase-like_C"/>
</dbReference>
<dbReference type="SUPFAM" id="SSF56176">
    <property type="entry name" value="FAD-binding/transporter-associated domain-like"/>
    <property type="match status" value="1"/>
</dbReference>
<dbReference type="Pfam" id="PF01565">
    <property type="entry name" value="FAD_binding_4"/>
    <property type="match status" value="1"/>
</dbReference>
<comment type="cofactor">
    <cofactor evidence="1">
        <name>FAD</name>
        <dbReference type="ChEBI" id="CHEBI:57692"/>
    </cofactor>
</comment>
<evidence type="ECO:0000256" key="1">
    <source>
        <dbReference type="ARBA" id="ARBA00001974"/>
    </source>
</evidence>
<feature type="domain" description="FAD-binding PCMH-type" evidence="5">
    <location>
        <begin position="37"/>
        <end position="216"/>
    </location>
</feature>
<dbReference type="Gene3D" id="3.30.43.10">
    <property type="entry name" value="Uridine Diphospho-n-acetylenolpyruvylglucosamine Reductase, domain 2"/>
    <property type="match status" value="1"/>
</dbReference>
<dbReference type="InterPro" id="IPR036318">
    <property type="entry name" value="FAD-bd_PCMH-like_sf"/>
</dbReference>
<dbReference type="InterPro" id="IPR006094">
    <property type="entry name" value="Oxid_FAD_bind_N"/>
</dbReference>
<keyword evidence="4" id="KW-0274">FAD</keyword>
<dbReference type="InterPro" id="IPR004113">
    <property type="entry name" value="FAD-bd_oxidored_4_C"/>
</dbReference>
<evidence type="ECO:0000256" key="3">
    <source>
        <dbReference type="ARBA" id="ARBA00022630"/>
    </source>
</evidence>
<dbReference type="GO" id="GO:0071949">
    <property type="term" value="F:FAD binding"/>
    <property type="evidence" value="ECO:0007669"/>
    <property type="project" value="InterPro"/>
</dbReference>
<dbReference type="GO" id="GO:0022904">
    <property type="term" value="P:respiratory electron transport chain"/>
    <property type="evidence" value="ECO:0007669"/>
    <property type="project" value="TreeGrafter"/>
</dbReference>
<dbReference type="Gene3D" id="3.30.465.10">
    <property type="match status" value="1"/>
</dbReference>
<dbReference type="InterPro" id="IPR016166">
    <property type="entry name" value="FAD-bd_PCMH"/>
</dbReference>
<dbReference type="SUPFAM" id="SSF55103">
    <property type="entry name" value="FAD-linked oxidases, C-terminal domain"/>
    <property type="match status" value="1"/>
</dbReference>
<evidence type="ECO:0000313" key="6">
    <source>
        <dbReference type="EMBL" id="OYQ20921.1"/>
    </source>
</evidence>
<gene>
    <name evidence="6" type="ORF">CHR90_03000</name>
</gene>
<dbReference type="PANTHER" id="PTHR43716:SF2">
    <property type="entry name" value="BLL6224 PROTEIN"/>
    <property type="match status" value="1"/>
</dbReference>
<name>A0A255XVJ4_9PROT</name>
<comment type="caution">
    <text evidence="6">The sequence shown here is derived from an EMBL/GenBank/DDBJ whole genome shotgun (WGS) entry which is preliminary data.</text>
</comment>
<dbReference type="PANTHER" id="PTHR43716">
    <property type="entry name" value="D-2-HYDROXYGLUTARATE DEHYDROGENASE, MITOCHONDRIAL"/>
    <property type="match status" value="1"/>
</dbReference>
<dbReference type="Proteomes" id="UP000216361">
    <property type="component" value="Unassembled WGS sequence"/>
</dbReference>
<dbReference type="PROSITE" id="PS51387">
    <property type="entry name" value="FAD_PCMH"/>
    <property type="match status" value="1"/>
</dbReference>
<organism evidence="6 7">
    <name type="scientific">Elstera cyanobacteriorum</name>
    <dbReference type="NCBI Taxonomy" id="2022747"/>
    <lineage>
        <taxon>Bacteria</taxon>
        <taxon>Pseudomonadati</taxon>
        <taxon>Pseudomonadota</taxon>
        <taxon>Alphaproteobacteria</taxon>
        <taxon>Rhodospirillales</taxon>
        <taxon>Rhodospirillaceae</taxon>
        <taxon>Elstera</taxon>
    </lineage>
</organism>
<keyword evidence="3" id="KW-0285">Flavoprotein</keyword>
<protein>
    <submittedName>
        <fullName evidence="6">Hydroxyacid dehydrogenase</fullName>
    </submittedName>
</protein>
<dbReference type="Gene3D" id="3.30.70.2190">
    <property type="match status" value="1"/>
</dbReference>
<dbReference type="InterPro" id="IPR016169">
    <property type="entry name" value="FAD-bd_PCMH_sub2"/>
</dbReference>
<reference evidence="6 7" key="1">
    <citation type="submission" date="2017-07" db="EMBL/GenBank/DDBJ databases">
        <title>Elstera cyanobacteriorum sp. nov., a novel bacterium isolated from cyanobacterial aggregates in a eutrophic lake.</title>
        <authorList>
            <person name="Cai H."/>
        </authorList>
    </citation>
    <scope>NUCLEOTIDE SEQUENCE [LARGE SCALE GENOMIC DNA]</scope>
    <source>
        <strain evidence="6 7">TH019</strain>
    </source>
</reference>
<dbReference type="Gene3D" id="1.10.45.10">
    <property type="entry name" value="Vanillyl-alcohol Oxidase, Chain A, domain 4"/>
    <property type="match status" value="1"/>
</dbReference>